<dbReference type="OrthoDB" id="9802388at2"/>
<feature type="modified residue" description="4-aspartylphosphate" evidence="6">
    <location>
        <position position="57"/>
    </location>
</feature>
<keyword evidence="1" id="KW-0547">Nucleotide-binding</keyword>
<accession>A0A1X7AB99</accession>
<dbReference type="GO" id="GO:0043565">
    <property type="term" value="F:sequence-specific DNA binding"/>
    <property type="evidence" value="ECO:0007669"/>
    <property type="project" value="InterPro"/>
</dbReference>
<dbReference type="PROSITE" id="PS50110">
    <property type="entry name" value="RESPONSE_REGULATORY"/>
    <property type="match status" value="1"/>
</dbReference>
<dbReference type="SUPFAM" id="SSF52172">
    <property type="entry name" value="CheY-like"/>
    <property type="match status" value="1"/>
</dbReference>
<evidence type="ECO:0000256" key="2">
    <source>
        <dbReference type="ARBA" id="ARBA00022840"/>
    </source>
</evidence>
<keyword evidence="6" id="KW-0597">Phosphoprotein</keyword>
<dbReference type="SUPFAM" id="SSF52540">
    <property type="entry name" value="P-loop containing nucleoside triphosphate hydrolases"/>
    <property type="match status" value="1"/>
</dbReference>
<feature type="domain" description="Response regulatory" evidence="8">
    <location>
        <begin position="6"/>
        <end position="122"/>
    </location>
</feature>
<dbReference type="Gene3D" id="3.40.50.2300">
    <property type="match status" value="1"/>
</dbReference>
<dbReference type="GO" id="GO:0005524">
    <property type="term" value="F:ATP binding"/>
    <property type="evidence" value="ECO:0007669"/>
    <property type="project" value="UniProtKB-KW"/>
</dbReference>
<dbReference type="Proteomes" id="UP000194012">
    <property type="component" value="Unassembled WGS sequence"/>
</dbReference>
<dbReference type="InterPro" id="IPR027417">
    <property type="entry name" value="P-loop_NTPase"/>
</dbReference>
<keyword evidence="5" id="KW-0804">Transcription</keyword>
<feature type="domain" description="Sigma-54 factor interaction" evidence="7">
    <location>
        <begin position="133"/>
        <end position="336"/>
    </location>
</feature>
<gene>
    <name evidence="9" type="primary">qseF</name>
    <name evidence="9" type="ORF">ROG8370_03680</name>
</gene>
<dbReference type="InterPro" id="IPR002197">
    <property type="entry name" value="HTH_Fis"/>
</dbReference>
<dbReference type="GO" id="GO:0000160">
    <property type="term" value="P:phosphorelay signal transduction system"/>
    <property type="evidence" value="ECO:0007669"/>
    <property type="project" value="UniProtKB-KW"/>
</dbReference>
<dbReference type="InterPro" id="IPR001789">
    <property type="entry name" value="Sig_transdc_resp-reg_receiver"/>
</dbReference>
<evidence type="ECO:0000256" key="4">
    <source>
        <dbReference type="ARBA" id="ARBA00023015"/>
    </source>
</evidence>
<dbReference type="InterPro" id="IPR009057">
    <property type="entry name" value="Homeodomain-like_sf"/>
</dbReference>
<evidence type="ECO:0000259" key="8">
    <source>
        <dbReference type="PROSITE" id="PS50110"/>
    </source>
</evidence>
<dbReference type="GO" id="GO:0006355">
    <property type="term" value="P:regulation of DNA-templated transcription"/>
    <property type="evidence" value="ECO:0007669"/>
    <property type="project" value="InterPro"/>
</dbReference>
<name>A0A1X7AB99_9RHOB</name>
<dbReference type="AlphaFoldDB" id="A0A1X7AB99"/>
<evidence type="ECO:0000256" key="6">
    <source>
        <dbReference type="PROSITE-ProRule" id="PRU00169"/>
    </source>
</evidence>
<dbReference type="EMBL" id="FWFJ01000061">
    <property type="protein sequence ID" value="SLN74503.1"/>
    <property type="molecule type" value="Genomic_DNA"/>
</dbReference>
<reference evidence="10" key="1">
    <citation type="submission" date="2017-03" db="EMBL/GenBank/DDBJ databases">
        <authorList>
            <person name="Rodrigo-Torres L."/>
            <person name="Arahal R.D."/>
            <person name="Lucena T."/>
        </authorList>
    </citation>
    <scope>NUCLEOTIDE SEQUENCE [LARGE SCALE GENOMIC DNA]</scope>
    <source>
        <strain evidence="10">CECT 8370</strain>
    </source>
</reference>
<sequence length="413" mass="44880">MLNGCRIVLVEDDEIMGSSLLQRLELEGASVQWFKQARPALGALRTPRVPVDAVICDIRLPDGDGENLFNTLCQTVSPPPFLFITGHGGVEQAVRLMQAGAAEYVTKPFEMPVFLDRLSMLLNAQSDDQADPTIGISAAALRVDELALQAAASDRPVLIRGGPGTGKALVAKRIHDQSDRRAAPFVTVNIARDPNLDAALFAEQGAVRTVGDGTLFLQALSRLPGEQQLKLLHVLDYGFDGRIVASCGHHMEQIIAGGGFLPDLFFRLDMLEIPVPPLADRTDDAVWLASRLFDQFNARRKTPLSGISRLAELALRAHDWPGGGREVRSRLARAIETASGDHLQPADLFPERIAGEGRIMTLAEARAAAERRQIIEALERVDGQIGQAAKLLDVSRTTLWDKMQKLGLSGQSD</sequence>
<dbReference type="CDD" id="cd00009">
    <property type="entry name" value="AAA"/>
    <property type="match status" value="1"/>
</dbReference>
<dbReference type="Gene3D" id="1.10.10.60">
    <property type="entry name" value="Homeodomain-like"/>
    <property type="match status" value="1"/>
</dbReference>
<dbReference type="RefSeq" id="WP_085828586.1">
    <property type="nucleotide sequence ID" value="NZ_FWFJ01000061.1"/>
</dbReference>
<evidence type="ECO:0000256" key="3">
    <source>
        <dbReference type="ARBA" id="ARBA00023012"/>
    </source>
</evidence>
<evidence type="ECO:0000313" key="9">
    <source>
        <dbReference type="EMBL" id="SLN74503.1"/>
    </source>
</evidence>
<keyword evidence="4" id="KW-0805">Transcription regulation</keyword>
<evidence type="ECO:0000259" key="7">
    <source>
        <dbReference type="PROSITE" id="PS50045"/>
    </source>
</evidence>
<evidence type="ECO:0000256" key="1">
    <source>
        <dbReference type="ARBA" id="ARBA00022741"/>
    </source>
</evidence>
<keyword evidence="3" id="KW-0902">Two-component regulatory system</keyword>
<evidence type="ECO:0000313" key="10">
    <source>
        <dbReference type="Proteomes" id="UP000194012"/>
    </source>
</evidence>
<evidence type="ECO:0000256" key="5">
    <source>
        <dbReference type="ARBA" id="ARBA00023163"/>
    </source>
</evidence>
<dbReference type="Pfam" id="PF00158">
    <property type="entry name" value="Sigma54_activat"/>
    <property type="match status" value="1"/>
</dbReference>
<protein>
    <submittedName>
        <fullName evidence="9">Transcriptional regulatory protein QseF</fullName>
    </submittedName>
</protein>
<keyword evidence="10" id="KW-1185">Reference proteome</keyword>
<dbReference type="Gene3D" id="1.10.8.60">
    <property type="match status" value="1"/>
</dbReference>
<organism evidence="9 10">
    <name type="scientific">Roseovarius gaetbuli</name>
    <dbReference type="NCBI Taxonomy" id="1356575"/>
    <lineage>
        <taxon>Bacteria</taxon>
        <taxon>Pseudomonadati</taxon>
        <taxon>Pseudomonadota</taxon>
        <taxon>Alphaproteobacteria</taxon>
        <taxon>Rhodobacterales</taxon>
        <taxon>Roseobacteraceae</taxon>
        <taxon>Roseovarius</taxon>
    </lineage>
</organism>
<dbReference type="PANTHER" id="PTHR32071:SF99">
    <property type="entry name" value="TRANSCRIPTIONAL REGULATORY PROTEIN"/>
    <property type="match status" value="1"/>
</dbReference>
<dbReference type="PRINTS" id="PR01590">
    <property type="entry name" value="HTHFIS"/>
</dbReference>
<dbReference type="Pfam" id="PF02954">
    <property type="entry name" value="HTH_8"/>
    <property type="match status" value="1"/>
</dbReference>
<dbReference type="InterPro" id="IPR011006">
    <property type="entry name" value="CheY-like_superfamily"/>
</dbReference>
<proteinExistence type="predicted"/>
<dbReference type="Gene3D" id="3.40.50.300">
    <property type="entry name" value="P-loop containing nucleotide triphosphate hydrolases"/>
    <property type="match status" value="1"/>
</dbReference>
<dbReference type="PANTHER" id="PTHR32071">
    <property type="entry name" value="TRANSCRIPTIONAL REGULATORY PROTEIN"/>
    <property type="match status" value="1"/>
</dbReference>
<dbReference type="InterPro" id="IPR002078">
    <property type="entry name" value="Sigma_54_int"/>
</dbReference>
<dbReference type="Pfam" id="PF25601">
    <property type="entry name" value="AAA_lid_14"/>
    <property type="match status" value="1"/>
</dbReference>
<dbReference type="PROSITE" id="PS50045">
    <property type="entry name" value="SIGMA54_INTERACT_4"/>
    <property type="match status" value="1"/>
</dbReference>
<keyword evidence="2" id="KW-0067">ATP-binding</keyword>
<dbReference type="SUPFAM" id="SSF46689">
    <property type="entry name" value="Homeodomain-like"/>
    <property type="match status" value="1"/>
</dbReference>
<dbReference type="Pfam" id="PF00072">
    <property type="entry name" value="Response_reg"/>
    <property type="match status" value="1"/>
</dbReference>
<dbReference type="SMART" id="SM00448">
    <property type="entry name" value="REC"/>
    <property type="match status" value="1"/>
</dbReference>
<dbReference type="InterPro" id="IPR058031">
    <property type="entry name" value="AAA_lid_NorR"/>
</dbReference>